<dbReference type="CDD" id="cd11715">
    <property type="entry name" value="THUMP_AdoMetMT"/>
    <property type="match status" value="1"/>
</dbReference>
<accession>A0ABS7CFM2</accession>
<dbReference type="Proteomes" id="UP001519887">
    <property type="component" value="Unassembled WGS sequence"/>
</dbReference>
<evidence type="ECO:0000256" key="1">
    <source>
        <dbReference type="ARBA" id="ARBA00022603"/>
    </source>
</evidence>
<evidence type="ECO:0000259" key="3">
    <source>
        <dbReference type="PROSITE" id="PS51165"/>
    </source>
</evidence>
<dbReference type="Pfam" id="PF02926">
    <property type="entry name" value="THUMP"/>
    <property type="match status" value="1"/>
</dbReference>
<dbReference type="InterPro" id="IPR004114">
    <property type="entry name" value="THUMP_dom"/>
</dbReference>
<evidence type="ECO:0000256" key="2">
    <source>
        <dbReference type="PROSITE-ProRule" id="PRU00529"/>
    </source>
</evidence>
<dbReference type="InterPro" id="IPR054170">
    <property type="entry name" value="RlmL_1st"/>
</dbReference>
<dbReference type="Gene3D" id="3.30.2130.30">
    <property type="match status" value="1"/>
</dbReference>
<sequence length="108" mass="12160">MEKLQLIATSPMGLEAIVARELKDLGYEDVQVENGRVNFTGGLADICRTNLWLRTSDRVLVKMAEYPARTFEELFEGTKAVNWADWIPEDGEFPVNGRSQKSQLTSVP</sequence>
<feature type="domain" description="THUMP" evidence="3">
    <location>
        <begin position="45"/>
        <end position="108"/>
    </location>
</feature>
<reference evidence="4 5" key="1">
    <citation type="submission" date="2021-07" db="EMBL/GenBank/DDBJ databases">
        <title>Paenibacillus radiodurans sp. nov., isolated from the southeastern edge of Tengger Desert.</title>
        <authorList>
            <person name="Zhang G."/>
        </authorList>
    </citation>
    <scope>NUCLEOTIDE SEQUENCE [LARGE SCALE GENOMIC DNA]</scope>
    <source>
        <strain evidence="4 5">CCM 7311</strain>
    </source>
</reference>
<name>A0ABS7CFM2_9BACL</name>
<comment type="caution">
    <text evidence="4">The sequence shown here is derived from an EMBL/GenBank/DDBJ whole genome shotgun (WGS) entry which is preliminary data.</text>
</comment>
<keyword evidence="5" id="KW-1185">Reference proteome</keyword>
<dbReference type="PROSITE" id="PS51165">
    <property type="entry name" value="THUMP"/>
    <property type="match status" value="1"/>
</dbReference>
<keyword evidence="1 4" id="KW-0489">Methyltransferase</keyword>
<evidence type="ECO:0000313" key="4">
    <source>
        <dbReference type="EMBL" id="MBW7459500.1"/>
    </source>
</evidence>
<dbReference type="GO" id="GO:0032259">
    <property type="term" value="P:methylation"/>
    <property type="evidence" value="ECO:0007669"/>
    <property type="project" value="UniProtKB-KW"/>
</dbReference>
<keyword evidence="2" id="KW-0694">RNA-binding</keyword>
<dbReference type="EMBL" id="JAHZIK010001674">
    <property type="protein sequence ID" value="MBW7459500.1"/>
    <property type="molecule type" value="Genomic_DNA"/>
</dbReference>
<feature type="non-terminal residue" evidence="4">
    <location>
        <position position="108"/>
    </location>
</feature>
<proteinExistence type="predicted"/>
<dbReference type="GO" id="GO:0008168">
    <property type="term" value="F:methyltransferase activity"/>
    <property type="evidence" value="ECO:0007669"/>
    <property type="project" value="UniProtKB-KW"/>
</dbReference>
<gene>
    <name evidence="4" type="ORF">K0U00_36130</name>
</gene>
<dbReference type="Pfam" id="PF22020">
    <property type="entry name" value="RlmL_1st"/>
    <property type="match status" value="1"/>
</dbReference>
<protein>
    <submittedName>
        <fullName evidence="4">Class I SAM-dependent RNA methyltransferase</fullName>
    </submittedName>
</protein>
<organism evidence="4 5">
    <name type="scientific">Paenibacillus sepulcri</name>
    <dbReference type="NCBI Taxonomy" id="359917"/>
    <lineage>
        <taxon>Bacteria</taxon>
        <taxon>Bacillati</taxon>
        <taxon>Bacillota</taxon>
        <taxon>Bacilli</taxon>
        <taxon>Bacillales</taxon>
        <taxon>Paenibacillaceae</taxon>
        <taxon>Paenibacillus</taxon>
    </lineage>
</organism>
<dbReference type="PANTHER" id="PTHR47313:SF1">
    <property type="entry name" value="RIBOSOMAL RNA LARGE SUBUNIT METHYLTRANSFERASE K_L"/>
    <property type="match status" value="1"/>
</dbReference>
<dbReference type="PANTHER" id="PTHR47313">
    <property type="entry name" value="RIBOSOMAL RNA LARGE SUBUNIT METHYLTRANSFERASE K/L"/>
    <property type="match status" value="1"/>
</dbReference>
<keyword evidence="1 4" id="KW-0808">Transferase</keyword>
<evidence type="ECO:0000313" key="5">
    <source>
        <dbReference type="Proteomes" id="UP001519887"/>
    </source>
</evidence>